<dbReference type="SMART" id="SM00233">
    <property type="entry name" value="PH"/>
    <property type="match status" value="1"/>
</dbReference>
<evidence type="ECO:0000313" key="4">
    <source>
        <dbReference type="EMBL" id="GMH50877.1"/>
    </source>
</evidence>
<keyword evidence="1" id="KW-0175">Coiled coil</keyword>
<dbReference type="Pfam" id="PF00169">
    <property type="entry name" value="PH"/>
    <property type="match status" value="1"/>
</dbReference>
<feature type="domain" description="PH" evidence="3">
    <location>
        <begin position="65"/>
        <end position="161"/>
    </location>
</feature>
<dbReference type="PROSITE" id="PS50003">
    <property type="entry name" value="PH_DOMAIN"/>
    <property type="match status" value="1"/>
</dbReference>
<reference evidence="5" key="1">
    <citation type="journal article" date="2023" name="Commun. Biol.">
        <title>Genome analysis of Parmales, the sister group of diatoms, reveals the evolutionary specialization of diatoms from phago-mixotrophs to photoautotrophs.</title>
        <authorList>
            <person name="Ban H."/>
            <person name="Sato S."/>
            <person name="Yoshikawa S."/>
            <person name="Yamada K."/>
            <person name="Nakamura Y."/>
            <person name="Ichinomiya M."/>
            <person name="Sato N."/>
            <person name="Blanc-Mathieu R."/>
            <person name="Endo H."/>
            <person name="Kuwata A."/>
            <person name="Ogata H."/>
        </authorList>
    </citation>
    <scope>NUCLEOTIDE SEQUENCE [LARGE SCALE GENOMIC DNA]</scope>
    <source>
        <strain evidence="5">NIES 3700</strain>
    </source>
</reference>
<feature type="coiled-coil region" evidence="1">
    <location>
        <begin position="252"/>
        <end position="282"/>
    </location>
</feature>
<protein>
    <recommendedName>
        <fullName evidence="3">PH domain-containing protein</fullName>
    </recommendedName>
</protein>
<feature type="region of interest" description="Disordered" evidence="2">
    <location>
        <begin position="549"/>
        <end position="576"/>
    </location>
</feature>
<dbReference type="AlphaFoldDB" id="A0A9W6ZAF5"/>
<dbReference type="InterPro" id="IPR001849">
    <property type="entry name" value="PH_domain"/>
</dbReference>
<feature type="region of interest" description="Disordered" evidence="2">
    <location>
        <begin position="396"/>
        <end position="456"/>
    </location>
</feature>
<evidence type="ECO:0000313" key="5">
    <source>
        <dbReference type="Proteomes" id="UP001165122"/>
    </source>
</evidence>
<evidence type="ECO:0000256" key="2">
    <source>
        <dbReference type="SAM" id="MobiDB-lite"/>
    </source>
</evidence>
<feature type="compositionally biased region" description="Acidic residues" evidence="2">
    <location>
        <begin position="442"/>
        <end position="453"/>
    </location>
</feature>
<dbReference type="EMBL" id="BRXW01000398">
    <property type="protein sequence ID" value="GMH50877.1"/>
    <property type="molecule type" value="Genomic_DNA"/>
</dbReference>
<feature type="compositionally biased region" description="Basic and acidic residues" evidence="2">
    <location>
        <begin position="396"/>
        <end position="415"/>
    </location>
</feature>
<dbReference type="SUPFAM" id="SSF50729">
    <property type="entry name" value="PH domain-like"/>
    <property type="match status" value="1"/>
</dbReference>
<name>A0A9W6ZAF5_9STRA</name>
<feature type="compositionally biased region" description="Polar residues" evidence="2">
    <location>
        <begin position="552"/>
        <end position="564"/>
    </location>
</feature>
<organism evidence="4 5">
    <name type="scientific">Triparma laevis f. longispina</name>
    <dbReference type="NCBI Taxonomy" id="1714387"/>
    <lineage>
        <taxon>Eukaryota</taxon>
        <taxon>Sar</taxon>
        <taxon>Stramenopiles</taxon>
        <taxon>Ochrophyta</taxon>
        <taxon>Bolidophyceae</taxon>
        <taxon>Parmales</taxon>
        <taxon>Triparmaceae</taxon>
        <taxon>Triparma</taxon>
    </lineage>
</organism>
<sequence length="576" mass="64331">MDNAVNTVTDKVSSAASSLHSTLSPYTPSMQMPSMPVMPTPFGSSNTTFSVKSSPSKKATVTKLLSSKHGYLTKRNESSTYTRRYCCIVPHTFLYYFESPSSESPTGIIDLECYTGVERGEGTEFELRGETRNSELRRFFFRAESREDCDEWEDALLKDRHSALIEEREAFKELQSSFSHQLNSCNQLIDDAEHRQRLAEEEAYKLRSSNVNSTRIINESILDIIKSTTDNSVASQRMLRDAMREKSNTKLVEILGKGVKSMQLEKRRLEEEGMEVKRKEEESSTTHAASLASLKSEFATIIADYQSQNLHLTSQVTALDKIVAENVRQADVKEAEVGAMKVEGEMTARRLEVALKKKRELAEHKKLLVRELLSMRERVKELTAFNEMVTEKVQRLEKEKDAEKKPAAIPVRDDNNSNSNNNSISSHDNNNSDDSSSVSFESESENSIDEDDPPIQKITVNKLINSDSIESVSVAPAPTPAPTPTPSTPPQKIFYGNLAARKLQHSNLLKKGAVTSSPSAKIMLPVNKEIGDKSTLSVAALARMKAEGKVPRTSSGESNISELTELTEDVQEKYHF</sequence>
<evidence type="ECO:0000259" key="3">
    <source>
        <dbReference type="PROSITE" id="PS50003"/>
    </source>
</evidence>
<proteinExistence type="predicted"/>
<dbReference type="Gene3D" id="2.30.29.30">
    <property type="entry name" value="Pleckstrin-homology domain (PH domain)/Phosphotyrosine-binding domain (PTB)"/>
    <property type="match status" value="1"/>
</dbReference>
<comment type="caution">
    <text evidence="4">The sequence shown here is derived from an EMBL/GenBank/DDBJ whole genome shotgun (WGS) entry which is preliminary data.</text>
</comment>
<dbReference type="Proteomes" id="UP001165122">
    <property type="component" value="Unassembled WGS sequence"/>
</dbReference>
<dbReference type="InterPro" id="IPR011993">
    <property type="entry name" value="PH-like_dom_sf"/>
</dbReference>
<accession>A0A9W6ZAF5</accession>
<feature type="compositionally biased region" description="Low complexity" evidence="2">
    <location>
        <begin position="416"/>
        <end position="441"/>
    </location>
</feature>
<dbReference type="OrthoDB" id="43122at2759"/>
<evidence type="ECO:0000256" key="1">
    <source>
        <dbReference type="SAM" id="Coils"/>
    </source>
</evidence>
<keyword evidence="5" id="KW-1185">Reference proteome</keyword>
<gene>
    <name evidence="4" type="ORF">TrLO_g5706</name>
</gene>